<protein>
    <submittedName>
        <fullName evidence="3">tRNA 2-selenouridine(34) synthase MnmH</fullName>
    </submittedName>
</protein>
<gene>
    <name evidence="3" type="primary">mnmH</name>
    <name evidence="3" type="ORF">JX360_12450</name>
</gene>
<dbReference type="PANTHER" id="PTHR30401:SF0">
    <property type="entry name" value="TRNA 2-SELENOURIDINE SYNTHASE"/>
    <property type="match status" value="1"/>
</dbReference>
<reference evidence="3" key="1">
    <citation type="submission" date="2021-02" db="EMBL/GenBank/DDBJ databases">
        <title>The CRISPR/cas machinery reduction and long-range gene transfer in the hot spring cyanobacterium Synechococcus.</title>
        <authorList>
            <person name="Dvorak P."/>
            <person name="Jahodarova E."/>
            <person name="Hasler P."/>
            <person name="Poulickova A."/>
        </authorList>
    </citation>
    <scope>NUCLEOTIDE SEQUENCE</scope>
    <source>
        <strain evidence="3">Rupite</strain>
    </source>
</reference>
<keyword evidence="4" id="KW-1185">Reference proteome</keyword>
<dbReference type="InterPro" id="IPR017582">
    <property type="entry name" value="SelU"/>
</dbReference>
<dbReference type="InterPro" id="IPR058840">
    <property type="entry name" value="AAA_SelU"/>
</dbReference>
<keyword evidence="1" id="KW-0711">Selenium</keyword>
<dbReference type="PROSITE" id="PS50206">
    <property type="entry name" value="RHODANESE_3"/>
    <property type="match status" value="1"/>
</dbReference>
<accession>A0ABT0CD64</accession>
<dbReference type="NCBIfam" id="NF008750">
    <property type="entry name" value="PRK11784.1-2"/>
    <property type="match status" value="1"/>
</dbReference>
<dbReference type="RefSeq" id="WP_244351420.1">
    <property type="nucleotide sequence ID" value="NZ_JAFIRA010000034.1"/>
</dbReference>
<dbReference type="EMBL" id="JAFIRA010000034">
    <property type="protein sequence ID" value="MCJ2543705.1"/>
    <property type="molecule type" value="Genomic_DNA"/>
</dbReference>
<evidence type="ECO:0000313" key="3">
    <source>
        <dbReference type="EMBL" id="MCJ2543705.1"/>
    </source>
</evidence>
<sequence>MSPPIQFTAEPWSHTYSEIIDVRSPAEFAEDHWPGAINLPVLQDAERAEVGTLYKQVDPFTARKRGASLVAQNISRHLQTHFADKDRDYRPLIYCWRGGQRSGSLALVLSQVGWLVTVLEGGYKTYRAWVRRQLQTLPQQFTYRVLCGATGSGKTQLLHQLQVQGAQVLDLEGLARHRGSLLGAEWQLPQPSQKGFESRLLQAFLSWDPTKWVWVESESAKVGQLHLPPALWQALTEADCIEVQLPLQERVQGIIAHYPHWIAHPQALKQKLWPLKARYGQACLQWWFELIDAQNWSVLVQELLEQHYDPTYRHGLQRYFNRIRTRIELPNLSEDSLKEAARQLLTDSSLARSAQ</sequence>
<evidence type="ECO:0000313" key="4">
    <source>
        <dbReference type="Proteomes" id="UP000830835"/>
    </source>
</evidence>
<dbReference type="NCBIfam" id="TIGR03167">
    <property type="entry name" value="tRNA_sel_U_synt"/>
    <property type="match status" value="1"/>
</dbReference>
<evidence type="ECO:0000256" key="1">
    <source>
        <dbReference type="ARBA" id="ARBA00023266"/>
    </source>
</evidence>
<dbReference type="InterPro" id="IPR001763">
    <property type="entry name" value="Rhodanese-like_dom"/>
</dbReference>
<name>A0ABT0CD64_THEVL</name>
<dbReference type="SUPFAM" id="SSF52821">
    <property type="entry name" value="Rhodanese/Cell cycle control phosphatase"/>
    <property type="match status" value="1"/>
</dbReference>
<comment type="caution">
    <text evidence="3">The sequence shown here is derived from an EMBL/GenBank/DDBJ whole genome shotgun (WGS) entry which is preliminary data.</text>
</comment>
<dbReference type="Pfam" id="PF26341">
    <property type="entry name" value="AAA_SelU"/>
    <property type="match status" value="1"/>
</dbReference>
<dbReference type="Gene3D" id="3.40.250.10">
    <property type="entry name" value="Rhodanese-like domain"/>
    <property type="match status" value="1"/>
</dbReference>
<dbReference type="SMART" id="SM00450">
    <property type="entry name" value="RHOD"/>
    <property type="match status" value="1"/>
</dbReference>
<dbReference type="Proteomes" id="UP000830835">
    <property type="component" value="Unassembled WGS sequence"/>
</dbReference>
<dbReference type="Pfam" id="PF00581">
    <property type="entry name" value="Rhodanese"/>
    <property type="match status" value="1"/>
</dbReference>
<dbReference type="PANTHER" id="PTHR30401">
    <property type="entry name" value="TRNA 2-SELENOURIDINE SYNTHASE"/>
    <property type="match status" value="1"/>
</dbReference>
<feature type="domain" description="Rhodanese" evidence="2">
    <location>
        <begin position="19"/>
        <end position="135"/>
    </location>
</feature>
<organism evidence="3 4">
    <name type="scientific">Thermostichus vulcanus str. 'Rupite'</name>
    <dbReference type="NCBI Taxonomy" id="2813851"/>
    <lineage>
        <taxon>Bacteria</taxon>
        <taxon>Bacillati</taxon>
        <taxon>Cyanobacteriota</taxon>
        <taxon>Cyanophyceae</taxon>
        <taxon>Thermostichales</taxon>
        <taxon>Thermostichaceae</taxon>
        <taxon>Thermostichus</taxon>
    </lineage>
</organism>
<proteinExistence type="predicted"/>
<evidence type="ECO:0000259" key="2">
    <source>
        <dbReference type="PROSITE" id="PS50206"/>
    </source>
</evidence>
<dbReference type="NCBIfam" id="NF008752">
    <property type="entry name" value="PRK11784.1-4"/>
    <property type="match status" value="1"/>
</dbReference>
<dbReference type="InterPro" id="IPR036873">
    <property type="entry name" value="Rhodanese-like_dom_sf"/>
</dbReference>